<reference evidence="10 11" key="1">
    <citation type="submission" date="2023-07" db="EMBL/GenBank/DDBJ databases">
        <title>Identification of four novel Pseudomonas species associated with bacterial leaf spot of cucurbits.</title>
        <authorList>
            <person name="Fullem K.R."/>
        </authorList>
    </citation>
    <scope>NUCLEOTIDE SEQUENCE [LARGE SCALE GENOMIC DNA]</scope>
    <source>
        <strain evidence="10 11">K18</strain>
    </source>
</reference>
<evidence type="ECO:0000256" key="3">
    <source>
        <dbReference type="ARBA" id="ARBA00022448"/>
    </source>
</evidence>
<gene>
    <name evidence="10" type="ORF">Q6A48_02450</name>
</gene>
<feature type="transmembrane region" description="Helical" evidence="8">
    <location>
        <begin position="237"/>
        <end position="258"/>
    </location>
</feature>
<evidence type="ECO:0000256" key="5">
    <source>
        <dbReference type="ARBA" id="ARBA00022692"/>
    </source>
</evidence>
<dbReference type="PROSITE" id="PS50928">
    <property type="entry name" value="ABC_TM1"/>
    <property type="match status" value="1"/>
</dbReference>
<keyword evidence="6 8" id="KW-1133">Transmembrane helix</keyword>
<comment type="similarity">
    <text evidence="2">Belongs to the binding-protein-dependent transport system permease family. CysTW subfamily.</text>
</comment>
<feature type="transmembrane region" description="Helical" evidence="8">
    <location>
        <begin position="179"/>
        <end position="202"/>
    </location>
</feature>
<evidence type="ECO:0000256" key="4">
    <source>
        <dbReference type="ARBA" id="ARBA00022475"/>
    </source>
</evidence>
<evidence type="ECO:0000256" key="6">
    <source>
        <dbReference type="ARBA" id="ARBA00022989"/>
    </source>
</evidence>
<keyword evidence="4" id="KW-1003">Cell membrane</keyword>
<dbReference type="CDD" id="cd06261">
    <property type="entry name" value="TM_PBP2"/>
    <property type="match status" value="1"/>
</dbReference>
<dbReference type="InterPro" id="IPR051789">
    <property type="entry name" value="Bact_Polyamine_Transport"/>
</dbReference>
<dbReference type="PANTHER" id="PTHR43848:SF2">
    <property type="entry name" value="PUTRESCINE TRANSPORT SYSTEM PERMEASE PROTEIN POTI"/>
    <property type="match status" value="1"/>
</dbReference>
<feature type="transmembrane region" description="Helical" evidence="8">
    <location>
        <begin position="97"/>
        <end position="124"/>
    </location>
</feature>
<feature type="transmembrane region" description="Helical" evidence="8">
    <location>
        <begin position="136"/>
        <end position="158"/>
    </location>
</feature>
<dbReference type="Gene3D" id="1.10.3720.10">
    <property type="entry name" value="MetI-like"/>
    <property type="match status" value="1"/>
</dbReference>
<evidence type="ECO:0000313" key="11">
    <source>
        <dbReference type="Proteomes" id="UP001228019"/>
    </source>
</evidence>
<accession>A0ABT9BT72</accession>
<evidence type="ECO:0000313" key="10">
    <source>
        <dbReference type="EMBL" id="MDO7895742.1"/>
    </source>
</evidence>
<keyword evidence="3 8" id="KW-0813">Transport</keyword>
<dbReference type="InterPro" id="IPR000515">
    <property type="entry name" value="MetI-like"/>
</dbReference>
<feature type="transmembrane region" description="Helical" evidence="8">
    <location>
        <begin position="66"/>
        <end position="85"/>
    </location>
</feature>
<comment type="caution">
    <text evidence="10">The sequence shown here is derived from an EMBL/GenBank/DDBJ whole genome shotgun (WGS) entry which is preliminary data.</text>
</comment>
<sequence>MKRFSFSSLMLVLGLLFIYAPMLILVIYSFNASKLVTVWGGWSIKWYVGLLDNTQLMGSVLRSLEIACYTAVAAVALGTLAAFVLTRITHFKGRTLFGGLVTAPLVMPEVITGLSLLLLFVAMAQIIGWPQERGIVTIWIAHTTFCAAYVAVVVSARLRELDLSIEEAAMDLGARPWKVFFLITIPMIAPSLAAGGMMSFALSLDDLVLASFVSGPGSTTLPMEVFSAVRLGVKPEINAVASLILLAVSLVTFLVWFFSRRAEENRKRAIQQAIEESAADSWKQPEVRRAETVQA</sequence>
<keyword evidence="11" id="KW-1185">Reference proteome</keyword>
<evidence type="ECO:0000256" key="8">
    <source>
        <dbReference type="RuleBase" id="RU363032"/>
    </source>
</evidence>
<evidence type="ECO:0000259" key="9">
    <source>
        <dbReference type="PROSITE" id="PS50928"/>
    </source>
</evidence>
<dbReference type="PANTHER" id="PTHR43848">
    <property type="entry name" value="PUTRESCINE TRANSPORT SYSTEM PERMEASE PROTEIN POTI"/>
    <property type="match status" value="1"/>
</dbReference>
<dbReference type="InterPro" id="IPR035906">
    <property type="entry name" value="MetI-like_sf"/>
</dbReference>
<name>A0ABT9BT72_9PSED</name>
<evidence type="ECO:0000256" key="2">
    <source>
        <dbReference type="ARBA" id="ARBA00007069"/>
    </source>
</evidence>
<organism evidence="10 11">
    <name type="scientific">Pseudomonas citrulli</name>
    <dbReference type="NCBI Taxonomy" id="3064347"/>
    <lineage>
        <taxon>Bacteria</taxon>
        <taxon>Pseudomonadati</taxon>
        <taxon>Pseudomonadota</taxon>
        <taxon>Gammaproteobacteria</taxon>
        <taxon>Pseudomonadales</taxon>
        <taxon>Pseudomonadaceae</taxon>
        <taxon>Pseudomonas</taxon>
    </lineage>
</organism>
<keyword evidence="7 8" id="KW-0472">Membrane</keyword>
<feature type="domain" description="ABC transmembrane type-1" evidence="9">
    <location>
        <begin position="60"/>
        <end position="256"/>
    </location>
</feature>
<keyword evidence="5 8" id="KW-0812">Transmembrane</keyword>
<proteinExistence type="inferred from homology"/>
<dbReference type="Pfam" id="PF00528">
    <property type="entry name" value="BPD_transp_1"/>
    <property type="match status" value="1"/>
</dbReference>
<dbReference type="SUPFAM" id="SSF161098">
    <property type="entry name" value="MetI-like"/>
    <property type="match status" value="1"/>
</dbReference>
<comment type="subcellular location">
    <subcellularLocation>
        <location evidence="1 8">Cell membrane</location>
        <topology evidence="1 8">Multi-pass membrane protein</topology>
    </subcellularLocation>
</comment>
<dbReference type="RefSeq" id="WP_304551701.1">
    <property type="nucleotide sequence ID" value="NZ_JAUQOP010000002.1"/>
</dbReference>
<evidence type="ECO:0000256" key="1">
    <source>
        <dbReference type="ARBA" id="ARBA00004651"/>
    </source>
</evidence>
<dbReference type="EMBL" id="JAUQOP010000002">
    <property type="protein sequence ID" value="MDO7895742.1"/>
    <property type="molecule type" value="Genomic_DNA"/>
</dbReference>
<feature type="transmembrane region" description="Helical" evidence="8">
    <location>
        <begin position="9"/>
        <end position="30"/>
    </location>
</feature>
<evidence type="ECO:0000256" key="7">
    <source>
        <dbReference type="ARBA" id="ARBA00023136"/>
    </source>
</evidence>
<dbReference type="Proteomes" id="UP001228019">
    <property type="component" value="Unassembled WGS sequence"/>
</dbReference>
<protein>
    <submittedName>
        <fullName evidence="10">ABC transporter permease subunit</fullName>
    </submittedName>
</protein>